<evidence type="ECO:0000256" key="9">
    <source>
        <dbReference type="RuleBase" id="RU369094"/>
    </source>
</evidence>
<name>A0A8J5H7J4_ZINOF</name>
<evidence type="ECO:0000256" key="3">
    <source>
        <dbReference type="ARBA" id="ARBA00022833"/>
    </source>
</evidence>
<evidence type="ECO:0000256" key="2">
    <source>
        <dbReference type="ARBA" id="ARBA00022771"/>
    </source>
</evidence>
<dbReference type="GO" id="GO:0003677">
    <property type="term" value="F:DNA binding"/>
    <property type="evidence" value="ECO:0007669"/>
    <property type="project" value="UniProtKB-UniRule"/>
</dbReference>
<comment type="function">
    <text evidence="9">Transcription factor that binds specifically to a 5'-AA[AG]G-3' consensus core sequence.</text>
</comment>
<keyword evidence="5 8" id="KW-0238">DNA-binding</keyword>
<evidence type="ECO:0000256" key="8">
    <source>
        <dbReference type="PROSITE-ProRule" id="PRU00071"/>
    </source>
</evidence>
<dbReference type="PANTHER" id="PTHR31992:SF316">
    <property type="entry name" value="DOF ZINC FINGER PROTEIN DOF1.2"/>
    <property type="match status" value="1"/>
</dbReference>
<evidence type="ECO:0000259" key="11">
    <source>
        <dbReference type="PROSITE" id="PS50884"/>
    </source>
</evidence>
<dbReference type="InterPro" id="IPR003851">
    <property type="entry name" value="Znf_Dof"/>
</dbReference>
<dbReference type="AlphaFoldDB" id="A0A8J5H7J4"/>
<sequence length="210" mass="23313">MGFQVKPMETLFAASYSSSTATVSGSTAQVTEREKARQRARPRPSKEQALNCPRCNSTDTKFCYYNNYSLAQPRYFCKTCRRYWTQGGSLRNVPVGGGSRKNKRPISLSAAATTAEIHQIELASKAPKLFHDLPDEFNSIVLGPLIMPAMPFPDYTSNEFFGLPLDGSADSSQLLFPFEQTKHAATSFNVEAEKLEQNKEGLHYALPPGF</sequence>
<protein>
    <recommendedName>
        <fullName evidence="9">Dof zinc finger protein</fullName>
    </recommendedName>
</protein>
<feature type="region of interest" description="Disordered" evidence="10">
    <location>
        <begin position="23"/>
        <end position="50"/>
    </location>
</feature>
<comment type="subcellular location">
    <subcellularLocation>
        <location evidence="8 9">Nucleus</location>
    </subcellularLocation>
</comment>
<feature type="domain" description="Dof-type" evidence="11">
    <location>
        <begin position="50"/>
        <end position="104"/>
    </location>
</feature>
<dbReference type="Pfam" id="PF02701">
    <property type="entry name" value="Zn_ribbon_Dof"/>
    <property type="match status" value="1"/>
</dbReference>
<organism evidence="12 13">
    <name type="scientific">Zingiber officinale</name>
    <name type="common">Ginger</name>
    <name type="synonym">Amomum zingiber</name>
    <dbReference type="NCBI Taxonomy" id="94328"/>
    <lineage>
        <taxon>Eukaryota</taxon>
        <taxon>Viridiplantae</taxon>
        <taxon>Streptophyta</taxon>
        <taxon>Embryophyta</taxon>
        <taxon>Tracheophyta</taxon>
        <taxon>Spermatophyta</taxon>
        <taxon>Magnoliopsida</taxon>
        <taxon>Liliopsida</taxon>
        <taxon>Zingiberales</taxon>
        <taxon>Zingiberaceae</taxon>
        <taxon>Zingiber</taxon>
    </lineage>
</organism>
<dbReference type="PROSITE" id="PS50884">
    <property type="entry name" value="ZF_DOF_2"/>
    <property type="match status" value="1"/>
</dbReference>
<keyword evidence="13" id="KW-1185">Reference proteome</keyword>
<keyword evidence="3 9" id="KW-0862">Zinc</keyword>
<gene>
    <name evidence="12" type="ORF">ZIOFF_021844</name>
</gene>
<dbReference type="InterPro" id="IPR045174">
    <property type="entry name" value="Dof"/>
</dbReference>
<evidence type="ECO:0000313" key="12">
    <source>
        <dbReference type="EMBL" id="KAG6518369.1"/>
    </source>
</evidence>
<dbReference type="Proteomes" id="UP000734854">
    <property type="component" value="Unassembled WGS sequence"/>
</dbReference>
<dbReference type="PROSITE" id="PS01361">
    <property type="entry name" value="ZF_DOF_1"/>
    <property type="match status" value="1"/>
</dbReference>
<evidence type="ECO:0000256" key="6">
    <source>
        <dbReference type="ARBA" id="ARBA00023163"/>
    </source>
</evidence>
<evidence type="ECO:0000256" key="4">
    <source>
        <dbReference type="ARBA" id="ARBA00023015"/>
    </source>
</evidence>
<proteinExistence type="predicted"/>
<keyword evidence="1 9" id="KW-0479">Metal-binding</keyword>
<dbReference type="GO" id="GO:0005634">
    <property type="term" value="C:nucleus"/>
    <property type="evidence" value="ECO:0007669"/>
    <property type="project" value="UniProtKB-SubCell"/>
</dbReference>
<keyword evidence="2 8" id="KW-0863">Zinc-finger</keyword>
<keyword evidence="7 8" id="KW-0539">Nucleus</keyword>
<keyword evidence="4 9" id="KW-0805">Transcription regulation</keyword>
<dbReference type="GO" id="GO:0003700">
    <property type="term" value="F:DNA-binding transcription factor activity"/>
    <property type="evidence" value="ECO:0007669"/>
    <property type="project" value="UniProtKB-UniRule"/>
</dbReference>
<dbReference type="GO" id="GO:0008270">
    <property type="term" value="F:zinc ion binding"/>
    <property type="evidence" value="ECO:0007669"/>
    <property type="project" value="UniProtKB-KW"/>
</dbReference>
<evidence type="ECO:0000256" key="7">
    <source>
        <dbReference type="ARBA" id="ARBA00023242"/>
    </source>
</evidence>
<evidence type="ECO:0000256" key="10">
    <source>
        <dbReference type="SAM" id="MobiDB-lite"/>
    </source>
</evidence>
<evidence type="ECO:0000313" key="13">
    <source>
        <dbReference type="Proteomes" id="UP000734854"/>
    </source>
</evidence>
<evidence type="ECO:0000256" key="5">
    <source>
        <dbReference type="ARBA" id="ARBA00023125"/>
    </source>
</evidence>
<comment type="caution">
    <text evidence="12">The sequence shown here is derived from an EMBL/GenBank/DDBJ whole genome shotgun (WGS) entry which is preliminary data.</text>
</comment>
<dbReference type="EMBL" id="JACMSC010000006">
    <property type="protein sequence ID" value="KAG6518369.1"/>
    <property type="molecule type" value="Genomic_DNA"/>
</dbReference>
<keyword evidence="6 9" id="KW-0804">Transcription</keyword>
<evidence type="ECO:0000256" key="1">
    <source>
        <dbReference type="ARBA" id="ARBA00022723"/>
    </source>
</evidence>
<reference evidence="12 13" key="1">
    <citation type="submission" date="2020-08" db="EMBL/GenBank/DDBJ databases">
        <title>Plant Genome Project.</title>
        <authorList>
            <person name="Zhang R.-G."/>
        </authorList>
    </citation>
    <scope>NUCLEOTIDE SEQUENCE [LARGE SCALE GENOMIC DNA]</scope>
    <source>
        <tissue evidence="12">Rhizome</tissue>
    </source>
</reference>
<dbReference type="PANTHER" id="PTHR31992">
    <property type="entry name" value="DOF ZINC FINGER PROTEIN DOF1.4-RELATED"/>
    <property type="match status" value="1"/>
</dbReference>
<accession>A0A8J5H7J4</accession>